<name>A0A0D0AKL4_9AGAM</name>
<dbReference type="OrthoDB" id="2659871at2759"/>
<evidence type="ECO:0000313" key="1">
    <source>
        <dbReference type="EMBL" id="KIK32438.1"/>
    </source>
</evidence>
<reference evidence="1 2" key="1">
    <citation type="submission" date="2014-04" db="EMBL/GenBank/DDBJ databases">
        <authorList>
            <consortium name="DOE Joint Genome Institute"/>
            <person name="Kuo A."/>
            <person name="Ruytinx J."/>
            <person name="Rineau F."/>
            <person name="Colpaert J."/>
            <person name="Kohler A."/>
            <person name="Nagy L.G."/>
            <person name="Floudas D."/>
            <person name="Copeland A."/>
            <person name="Barry K.W."/>
            <person name="Cichocki N."/>
            <person name="Veneault-Fourrey C."/>
            <person name="LaButti K."/>
            <person name="Lindquist E.A."/>
            <person name="Lipzen A."/>
            <person name="Lundell T."/>
            <person name="Morin E."/>
            <person name="Murat C."/>
            <person name="Sun H."/>
            <person name="Tunlid A."/>
            <person name="Henrissat B."/>
            <person name="Grigoriev I.V."/>
            <person name="Hibbett D.S."/>
            <person name="Martin F."/>
            <person name="Nordberg H.P."/>
            <person name="Cantor M.N."/>
            <person name="Hua S.X."/>
        </authorList>
    </citation>
    <scope>NUCLEOTIDE SEQUENCE [LARGE SCALE GENOMIC DNA]</scope>
    <source>
        <strain evidence="1 2">UH-Slu-Lm8-n1</strain>
    </source>
</reference>
<dbReference type="STRING" id="930992.A0A0D0AKL4"/>
<evidence type="ECO:0000313" key="2">
    <source>
        <dbReference type="Proteomes" id="UP000054485"/>
    </source>
</evidence>
<reference evidence="2" key="2">
    <citation type="submission" date="2015-01" db="EMBL/GenBank/DDBJ databases">
        <title>Evolutionary Origins and Diversification of the Mycorrhizal Mutualists.</title>
        <authorList>
            <consortium name="DOE Joint Genome Institute"/>
            <consortium name="Mycorrhizal Genomics Consortium"/>
            <person name="Kohler A."/>
            <person name="Kuo A."/>
            <person name="Nagy L.G."/>
            <person name="Floudas D."/>
            <person name="Copeland A."/>
            <person name="Barry K.W."/>
            <person name="Cichocki N."/>
            <person name="Veneault-Fourrey C."/>
            <person name="LaButti K."/>
            <person name="Lindquist E.A."/>
            <person name="Lipzen A."/>
            <person name="Lundell T."/>
            <person name="Morin E."/>
            <person name="Murat C."/>
            <person name="Riley R."/>
            <person name="Ohm R."/>
            <person name="Sun H."/>
            <person name="Tunlid A."/>
            <person name="Henrissat B."/>
            <person name="Grigoriev I.V."/>
            <person name="Hibbett D.S."/>
            <person name="Martin F."/>
        </authorList>
    </citation>
    <scope>NUCLEOTIDE SEQUENCE [LARGE SCALE GENOMIC DNA]</scope>
    <source>
        <strain evidence="2">UH-Slu-Lm8-n1</strain>
    </source>
</reference>
<proteinExistence type="predicted"/>
<sequence>MGGAESRYSQPKLELYGLFRALRHYRLHIIGVQNLYVKVDIRNPPIRFYTTSRSDEEISPEDDFWLDEIALFTSLSTSFLLPYKSNDLPSIFLSSADQEQTLTDIYKFLTTLEAPSFNSTAKHTKFVKQTTRSFVQKGKMYKCLLDRPPLLIIFDTDK</sequence>
<gene>
    <name evidence="1" type="ORF">CY34DRAFT_19055</name>
</gene>
<protein>
    <submittedName>
        <fullName evidence="1">Unplaced genomic scaffold CY34scaffold_1114, whole genome shotgun sequence</fullName>
    </submittedName>
</protein>
<keyword evidence="2" id="KW-1185">Reference proteome</keyword>
<dbReference type="HOGENOM" id="CLU_1670546_0_0_1"/>
<dbReference type="AlphaFoldDB" id="A0A0D0AKL4"/>
<accession>A0A0D0AKL4</accession>
<organism evidence="1 2">
    <name type="scientific">Suillus luteus UH-Slu-Lm8-n1</name>
    <dbReference type="NCBI Taxonomy" id="930992"/>
    <lineage>
        <taxon>Eukaryota</taxon>
        <taxon>Fungi</taxon>
        <taxon>Dikarya</taxon>
        <taxon>Basidiomycota</taxon>
        <taxon>Agaricomycotina</taxon>
        <taxon>Agaricomycetes</taxon>
        <taxon>Agaricomycetidae</taxon>
        <taxon>Boletales</taxon>
        <taxon>Suillineae</taxon>
        <taxon>Suillaceae</taxon>
        <taxon>Suillus</taxon>
    </lineage>
</organism>
<dbReference type="EMBL" id="KN836245">
    <property type="protein sequence ID" value="KIK32438.1"/>
    <property type="molecule type" value="Genomic_DNA"/>
</dbReference>
<dbReference type="InParanoid" id="A0A0D0AKL4"/>
<dbReference type="Proteomes" id="UP000054485">
    <property type="component" value="Unassembled WGS sequence"/>
</dbReference>